<evidence type="ECO:0000313" key="5">
    <source>
        <dbReference type="WBParaSite" id="TCNE_0001472101-mRNA-1"/>
    </source>
</evidence>
<evidence type="ECO:0000256" key="2">
    <source>
        <dbReference type="SAM" id="SignalP"/>
    </source>
</evidence>
<feature type="signal peptide" evidence="2">
    <location>
        <begin position="1"/>
        <end position="21"/>
    </location>
</feature>
<evidence type="ECO:0000313" key="3">
    <source>
        <dbReference type="EMBL" id="VDM46042.1"/>
    </source>
</evidence>
<name>A0A183V1V1_TOXCA</name>
<gene>
    <name evidence="3" type="ORF">TCNE_LOCUS14721</name>
</gene>
<accession>A0A183V1V1</accession>
<evidence type="ECO:0000256" key="1">
    <source>
        <dbReference type="SAM" id="MobiDB-lite"/>
    </source>
</evidence>
<organism evidence="4 5">
    <name type="scientific">Toxocara canis</name>
    <name type="common">Canine roundworm</name>
    <dbReference type="NCBI Taxonomy" id="6265"/>
    <lineage>
        <taxon>Eukaryota</taxon>
        <taxon>Metazoa</taxon>
        <taxon>Ecdysozoa</taxon>
        <taxon>Nematoda</taxon>
        <taxon>Chromadorea</taxon>
        <taxon>Rhabditida</taxon>
        <taxon>Spirurina</taxon>
        <taxon>Ascaridomorpha</taxon>
        <taxon>Ascaridoidea</taxon>
        <taxon>Toxocaridae</taxon>
        <taxon>Toxocara</taxon>
    </lineage>
</organism>
<feature type="compositionally biased region" description="Basic and acidic residues" evidence="1">
    <location>
        <begin position="50"/>
        <end position="70"/>
    </location>
</feature>
<feature type="region of interest" description="Disordered" evidence="1">
    <location>
        <begin position="43"/>
        <end position="70"/>
    </location>
</feature>
<keyword evidence="2" id="KW-0732">Signal</keyword>
<sequence>MRPHSVCPFHIFLLLTAHLEPYIPGTRPWRVINELPVLALTKGRKGGHPHVVEPKARQPEYKLPTESDRP</sequence>
<dbReference type="WBParaSite" id="TCNE_0001472101-mRNA-1">
    <property type="protein sequence ID" value="TCNE_0001472101-mRNA-1"/>
    <property type="gene ID" value="TCNE_0001472101"/>
</dbReference>
<reference evidence="3 4" key="2">
    <citation type="submission" date="2018-11" db="EMBL/GenBank/DDBJ databases">
        <authorList>
            <consortium name="Pathogen Informatics"/>
        </authorList>
    </citation>
    <scope>NUCLEOTIDE SEQUENCE [LARGE SCALE GENOMIC DNA]</scope>
</reference>
<keyword evidence="4" id="KW-1185">Reference proteome</keyword>
<dbReference type="Proteomes" id="UP000050794">
    <property type="component" value="Unassembled WGS sequence"/>
</dbReference>
<protein>
    <submittedName>
        <fullName evidence="5">Secreted protein</fullName>
    </submittedName>
</protein>
<dbReference type="AlphaFoldDB" id="A0A183V1V1"/>
<evidence type="ECO:0000313" key="4">
    <source>
        <dbReference type="Proteomes" id="UP000050794"/>
    </source>
</evidence>
<dbReference type="EMBL" id="UYWY01022411">
    <property type="protein sequence ID" value="VDM46042.1"/>
    <property type="molecule type" value="Genomic_DNA"/>
</dbReference>
<feature type="chain" id="PRO_5044553554" evidence="2">
    <location>
        <begin position="22"/>
        <end position="70"/>
    </location>
</feature>
<reference evidence="5" key="1">
    <citation type="submission" date="2016-06" db="UniProtKB">
        <authorList>
            <consortium name="WormBaseParasite"/>
        </authorList>
    </citation>
    <scope>IDENTIFICATION</scope>
</reference>
<proteinExistence type="predicted"/>